<dbReference type="PROSITE" id="PS00893">
    <property type="entry name" value="NUDIX_BOX"/>
    <property type="match status" value="1"/>
</dbReference>
<evidence type="ECO:0000256" key="3">
    <source>
        <dbReference type="RuleBase" id="RU003476"/>
    </source>
</evidence>
<dbReference type="GO" id="GO:0035529">
    <property type="term" value="F:NADH pyrophosphatase activity"/>
    <property type="evidence" value="ECO:0007669"/>
    <property type="project" value="TreeGrafter"/>
</dbReference>
<feature type="domain" description="Nudix hydrolase" evidence="4">
    <location>
        <begin position="96"/>
        <end position="236"/>
    </location>
</feature>
<keyword evidence="6" id="KW-1185">Reference proteome</keyword>
<dbReference type="OrthoDB" id="447842at2759"/>
<dbReference type="GO" id="GO:0047631">
    <property type="term" value="F:ADP-ribose diphosphatase activity"/>
    <property type="evidence" value="ECO:0007669"/>
    <property type="project" value="TreeGrafter"/>
</dbReference>
<dbReference type="PRINTS" id="PR01356">
    <property type="entry name" value="GFGPROTEIN"/>
</dbReference>
<dbReference type="PRINTS" id="PR00502">
    <property type="entry name" value="NUDIXFAMILY"/>
</dbReference>
<dbReference type="Proteomes" id="UP000008141">
    <property type="component" value="Unassembled WGS sequence"/>
</dbReference>
<dbReference type="InterPro" id="IPR020476">
    <property type="entry name" value="Nudix_hydrolase"/>
</dbReference>
<protein>
    <recommendedName>
        <fullName evidence="4">Nudix hydrolase domain-containing protein</fullName>
    </recommendedName>
</protein>
<dbReference type="InterPro" id="IPR020084">
    <property type="entry name" value="NUDIX_hydrolase_CS"/>
</dbReference>
<evidence type="ECO:0000313" key="6">
    <source>
        <dbReference type="Proteomes" id="UP000008141"/>
    </source>
</evidence>
<dbReference type="Gene3D" id="3.90.79.10">
    <property type="entry name" value="Nucleoside Triphosphate Pyrophosphohydrolase"/>
    <property type="match status" value="1"/>
</dbReference>
<dbReference type="KEGG" id="cvr:CHLNCDRAFT_11561"/>
<dbReference type="RefSeq" id="XP_005850271.1">
    <property type="nucleotide sequence ID" value="XM_005850209.1"/>
</dbReference>
<feature type="non-terminal residue" evidence="5">
    <location>
        <position position="240"/>
    </location>
</feature>
<dbReference type="OMA" id="MDEPMDA"/>
<evidence type="ECO:0000256" key="1">
    <source>
        <dbReference type="ARBA" id="ARBA00005582"/>
    </source>
</evidence>
<feature type="non-terminal residue" evidence="5">
    <location>
        <position position="1"/>
    </location>
</feature>
<organism evidence="6">
    <name type="scientific">Chlorella variabilis</name>
    <name type="common">Green alga</name>
    <dbReference type="NCBI Taxonomy" id="554065"/>
    <lineage>
        <taxon>Eukaryota</taxon>
        <taxon>Viridiplantae</taxon>
        <taxon>Chlorophyta</taxon>
        <taxon>core chlorophytes</taxon>
        <taxon>Trebouxiophyceae</taxon>
        <taxon>Chlorellales</taxon>
        <taxon>Chlorellaceae</taxon>
        <taxon>Chlorella clade</taxon>
        <taxon>Chlorella</taxon>
    </lineage>
</organism>
<dbReference type="eggNOG" id="KOG0648">
    <property type="taxonomic scope" value="Eukaryota"/>
</dbReference>
<dbReference type="Gene3D" id="3.40.630.30">
    <property type="match status" value="1"/>
</dbReference>
<dbReference type="SUPFAM" id="SSF55811">
    <property type="entry name" value="Nudix"/>
    <property type="match status" value="1"/>
</dbReference>
<dbReference type="FunFam" id="3.90.79.10:FF:000015">
    <property type="entry name" value="Nudix hydrolase 8"/>
    <property type="match status" value="1"/>
</dbReference>
<dbReference type="GeneID" id="17357594"/>
<dbReference type="AlphaFoldDB" id="E1Z7H0"/>
<dbReference type="PANTHER" id="PTHR13994">
    <property type="entry name" value="NUDIX HYDROLASE RELATED"/>
    <property type="match status" value="1"/>
</dbReference>
<keyword evidence="2 3" id="KW-0378">Hydrolase</keyword>
<proteinExistence type="inferred from homology"/>
<reference evidence="5 6" key="1">
    <citation type="journal article" date="2010" name="Plant Cell">
        <title>The Chlorella variabilis NC64A genome reveals adaptation to photosymbiosis, coevolution with viruses, and cryptic sex.</title>
        <authorList>
            <person name="Blanc G."/>
            <person name="Duncan G."/>
            <person name="Agarkova I."/>
            <person name="Borodovsky M."/>
            <person name="Gurnon J."/>
            <person name="Kuo A."/>
            <person name="Lindquist E."/>
            <person name="Lucas S."/>
            <person name="Pangilinan J."/>
            <person name="Polle J."/>
            <person name="Salamov A."/>
            <person name="Terry A."/>
            <person name="Yamada T."/>
            <person name="Dunigan D.D."/>
            <person name="Grigoriev I.V."/>
            <person name="Claverie J.M."/>
            <person name="Van Etten J.L."/>
        </authorList>
    </citation>
    <scope>NUCLEOTIDE SEQUENCE [LARGE SCALE GENOMIC DNA]</scope>
    <source>
        <strain evidence="5 6">NC64A</strain>
    </source>
</reference>
<dbReference type="InterPro" id="IPR040618">
    <property type="entry name" value="Pre-Nudix"/>
</dbReference>
<dbReference type="InterPro" id="IPR000086">
    <property type="entry name" value="NUDIX_hydrolase_dom"/>
</dbReference>
<dbReference type="CDD" id="cd04670">
    <property type="entry name" value="NUDIX_ASFGF2_Nudt6"/>
    <property type="match status" value="1"/>
</dbReference>
<dbReference type="InterPro" id="IPR015797">
    <property type="entry name" value="NUDIX_hydrolase-like_dom_sf"/>
</dbReference>
<dbReference type="InterPro" id="IPR003293">
    <property type="entry name" value="Nudix_hydrolase6-like"/>
</dbReference>
<dbReference type="GO" id="GO:0051287">
    <property type="term" value="F:NAD binding"/>
    <property type="evidence" value="ECO:0007669"/>
    <property type="project" value="TreeGrafter"/>
</dbReference>
<dbReference type="InParanoid" id="E1Z7H0"/>
<dbReference type="Pfam" id="PF18290">
    <property type="entry name" value="Nudix_hydro"/>
    <property type="match status" value="1"/>
</dbReference>
<dbReference type="EMBL" id="GL433838">
    <property type="protein sequence ID" value="EFN58169.1"/>
    <property type="molecule type" value="Genomic_DNA"/>
</dbReference>
<gene>
    <name evidence="5" type="ORF">CHLNCDRAFT_11561</name>
</gene>
<evidence type="ECO:0000313" key="5">
    <source>
        <dbReference type="EMBL" id="EFN58169.1"/>
    </source>
</evidence>
<dbReference type="PROSITE" id="PS51462">
    <property type="entry name" value="NUDIX"/>
    <property type="match status" value="1"/>
</dbReference>
<evidence type="ECO:0000259" key="4">
    <source>
        <dbReference type="PROSITE" id="PS51462"/>
    </source>
</evidence>
<evidence type="ECO:0000256" key="2">
    <source>
        <dbReference type="ARBA" id="ARBA00022801"/>
    </source>
</evidence>
<sequence length="240" mass="26544">AAALISGHEDAYDGFICDEQSVPAAPGEFGVALDASLAVWQQKGYRGIWLKMPAAKAHVIGHAVDRGFEFHHAEKEYVMLTRWLPSSENKLPPNASHQVGMGAFVMNERREVLVVQERSGPLRGQGVWKMPTGLVQQGEDISEAAEREVLEETGIRARFDAVLAMRQAHGFAFGKSDMFFVVALKMEAGPQARELCMQEDELVGVRWMGLEEYLAVPFTAARPLFQKIHAAILAYVNGTY</sequence>
<comment type="similarity">
    <text evidence="1 3">Belongs to the Nudix hydrolase family.</text>
</comment>
<accession>E1Z7H0</accession>
<dbReference type="PANTHER" id="PTHR13994:SF13">
    <property type="entry name" value="FI03680P"/>
    <property type="match status" value="1"/>
</dbReference>
<name>E1Z7H0_CHLVA</name>
<dbReference type="FunCoup" id="E1Z7H0">
    <property type="interactions" value="368"/>
</dbReference>
<dbReference type="Pfam" id="PF00293">
    <property type="entry name" value="NUDIX"/>
    <property type="match status" value="1"/>
</dbReference>